<organism evidence="1 2">
    <name type="scientific">Natrinema salifodinae</name>
    <dbReference type="NCBI Taxonomy" id="1202768"/>
    <lineage>
        <taxon>Archaea</taxon>
        <taxon>Methanobacteriati</taxon>
        <taxon>Methanobacteriota</taxon>
        <taxon>Stenosarchaea group</taxon>
        <taxon>Halobacteria</taxon>
        <taxon>Halobacteriales</taxon>
        <taxon>Natrialbaceae</taxon>
        <taxon>Natrinema</taxon>
    </lineage>
</organism>
<proteinExistence type="predicted"/>
<name>A0A1I0N179_9EURY</name>
<dbReference type="EMBL" id="FOIS01000002">
    <property type="protein sequence ID" value="SEV94784.1"/>
    <property type="molecule type" value="Genomic_DNA"/>
</dbReference>
<accession>A0A1I0N179</accession>
<reference evidence="2" key="1">
    <citation type="submission" date="2016-10" db="EMBL/GenBank/DDBJ databases">
        <authorList>
            <person name="Varghese N."/>
        </authorList>
    </citation>
    <scope>NUCLEOTIDE SEQUENCE [LARGE SCALE GENOMIC DNA]</scope>
    <source>
        <strain evidence="2">CGMCC 1.12284</strain>
    </source>
</reference>
<sequence length="247" mass="27713">MTRIIQEASLLLTIVITESPFNANLAILEPGEKNYQAAFEGIENFQFDESRSYGFNISESGDMAIDGYFVEKTPVKTETFDVATQQVVDREIEQTLLIPFQLDFDIGLLSIFSDQSDTSKLISRIGEASGFSFPITETQLPIGRLYANLQDREWSIDVSSIRIQNFEAEGGLSGTYTIKDVGDIRIRELIDSHSSDITILRANIKTPSQEATFGFFQSGTVRLYSSLESEEPLWSEVKEITREAYNG</sequence>
<keyword evidence="2" id="KW-1185">Reference proteome</keyword>
<dbReference type="STRING" id="1202768.SAMN05216285_1233"/>
<protein>
    <submittedName>
        <fullName evidence="1">Uncharacterized protein</fullName>
    </submittedName>
</protein>
<dbReference type="AlphaFoldDB" id="A0A1I0N179"/>
<evidence type="ECO:0000313" key="1">
    <source>
        <dbReference type="EMBL" id="SEV94784.1"/>
    </source>
</evidence>
<gene>
    <name evidence="1" type="ORF">SAMN05216285_1233</name>
</gene>
<evidence type="ECO:0000313" key="2">
    <source>
        <dbReference type="Proteomes" id="UP000183275"/>
    </source>
</evidence>
<dbReference type="Proteomes" id="UP000183275">
    <property type="component" value="Unassembled WGS sequence"/>
</dbReference>